<feature type="region of interest" description="Disordered" evidence="1">
    <location>
        <begin position="13"/>
        <end position="34"/>
    </location>
</feature>
<sequence length="180" mass="19474">MFGCHAGTSFTRHNGGVASRSNTTVTRAKERTRDLTRSVVRPTPEDAKFKHVAAKWAIRGVGAAFTVAAILSFVVIPVRDFRAQSKALDAKTAEFEALADVNEQLQNEVSELSTPEGIRNAARTMLGYVLPGEQRLALTQMPALPTDLPQTWPYTMVSDIVRVRAEVAQASGNALSPLAP</sequence>
<name>A0A6J6LLQ2_9ZZZZ</name>
<evidence type="ECO:0000313" key="3">
    <source>
        <dbReference type="EMBL" id="CAB4662556.1"/>
    </source>
</evidence>
<gene>
    <name evidence="3" type="ORF">UFOPK2214_01337</name>
</gene>
<keyword evidence="2" id="KW-1133">Transmembrane helix</keyword>
<dbReference type="EMBL" id="CAEZWJ010000060">
    <property type="protein sequence ID" value="CAB4662556.1"/>
    <property type="molecule type" value="Genomic_DNA"/>
</dbReference>
<accession>A0A6J6LLQ2</accession>
<feature type="transmembrane region" description="Helical" evidence="2">
    <location>
        <begin position="56"/>
        <end position="76"/>
    </location>
</feature>
<evidence type="ECO:0000256" key="1">
    <source>
        <dbReference type="SAM" id="MobiDB-lite"/>
    </source>
</evidence>
<proteinExistence type="predicted"/>
<keyword evidence="2" id="KW-0472">Membrane</keyword>
<keyword evidence="2" id="KW-0812">Transmembrane</keyword>
<dbReference type="InterPro" id="IPR007060">
    <property type="entry name" value="FtsL/DivIC"/>
</dbReference>
<dbReference type="AlphaFoldDB" id="A0A6J6LLQ2"/>
<dbReference type="Pfam" id="PF04977">
    <property type="entry name" value="DivIC"/>
    <property type="match status" value="1"/>
</dbReference>
<protein>
    <submittedName>
        <fullName evidence="3">Unannotated protein</fullName>
    </submittedName>
</protein>
<organism evidence="3">
    <name type="scientific">freshwater metagenome</name>
    <dbReference type="NCBI Taxonomy" id="449393"/>
    <lineage>
        <taxon>unclassified sequences</taxon>
        <taxon>metagenomes</taxon>
        <taxon>ecological metagenomes</taxon>
    </lineage>
</organism>
<reference evidence="3" key="1">
    <citation type="submission" date="2020-05" db="EMBL/GenBank/DDBJ databases">
        <authorList>
            <person name="Chiriac C."/>
            <person name="Salcher M."/>
            <person name="Ghai R."/>
            <person name="Kavagutti S V."/>
        </authorList>
    </citation>
    <scope>NUCLEOTIDE SEQUENCE</scope>
</reference>
<evidence type="ECO:0000256" key="2">
    <source>
        <dbReference type="SAM" id="Phobius"/>
    </source>
</evidence>